<dbReference type="InterPro" id="IPR003593">
    <property type="entry name" value="AAA+_ATPase"/>
</dbReference>
<evidence type="ECO:0000313" key="10">
    <source>
        <dbReference type="EMBL" id="MDB8614432.1"/>
    </source>
</evidence>
<dbReference type="PANTHER" id="PTHR48041:SF139">
    <property type="entry name" value="PROTEIN SCARLET"/>
    <property type="match status" value="1"/>
</dbReference>
<dbReference type="PROSITE" id="PS50893">
    <property type="entry name" value="ABC_TRANSPORTER_2"/>
    <property type="match status" value="1"/>
</dbReference>
<reference evidence="10" key="2">
    <citation type="submission" date="2023-01" db="EMBL/GenBank/DDBJ databases">
        <title>Human gut microbiome strain richness.</title>
        <authorList>
            <person name="Chen-Liaw A."/>
        </authorList>
    </citation>
    <scope>NUCLEOTIDE SEQUENCE</scope>
    <source>
        <strain evidence="10">1001095st1_G4_1001095IJ_161003</strain>
    </source>
</reference>
<evidence type="ECO:0000256" key="1">
    <source>
        <dbReference type="ARBA" id="ARBA00004141"/>
    </source>
</evidence>
<dbReference type="PANTHER" id="PTHR48041">
    <property type="entry name" value="ABC TRANSPORTER G FAMILY MEMBER 28"/>
    <property type="match status" value="1"/>
</dbReference>
<dbReference type="InterPro" id="IPR003439">
    <property type="entry name" value="ABC_transporter-like_ATP-bd"/>
</dbReference>
<dbReference type="SUPFAM" id="SSF52540">
    <property type="entry name" value="P-loop containing nucleoside triphosphate hydrolases"/>
    <property type="match status" value="1"/>
</dbReference>
<dbReference type="Proteomes" id="UP000027855">
    <property type="component" value="Unassembled WGS sequence"/>
</dbReference>
<keyword evidence="3" id="KW-0812">Transmembrane</keyword>
<feature type="domain" description="ABC transporter" evidence="8">
    <location>
        <begin position="6"/>
        <end position="238"/>
    </location>
</feature>
<dbReference type="InterPro" id="IPR050352">
    <property type="entry name" value="ABCG_transporters"/>
</dbReference>
<dbReference type="Pfam" id="PF00005">
    <property type="entry name" value="ABC_tran"/>
    <property type="match status" value="1"/>
</dbReference>
<dbReference type="InterPro" id="IPR027417">
    <property type="entry name" value="P-loop_NTPase"/>
</dbReference>
<evidence type="ECO:0000256" key="3">
    <source>
        <dbReference type="ARBA" id="ARBA00022692"/>
    </source>
</evidence>
<protein>
    <submittedName>
        <fullName evidence="10">ABC transporter ATP-binding protein</fullName>
    </submittedName>
    <submittedName>
        <fullName evidence="9">Signal peptide protein</fullName>
    </submittedName>
</protein>
<evidence type="ECO:0000256" key="5">
    <source>
        <dbReference type="ARBA" id="ARBA00022840"/>
    </source>
</evidence>
<evidence type="ECO:0000313" key="11">
    <source>
        <dbReference type="Proteomes" id="UP000027855"/>
    </source>
</evidence>
<accession>A0A074J1D2</accession>
<comment type="caution">
    <text evidence="9">The sequence shown here is derived from an EMBL/GenBank/DDBJ whole genome shotgun (WGS) entry which is preliminary data.</text>
</comment>
<gene>
    <name evidence="9" type="ORF">DL07_04505</name>
    <name evidence="10" type="ORF">PNU26_08490</name>
</gene>
<dbReference type="PROSITE" id="PS00211">
    <property type="entry name" value="ABC_TRANSPORTER_1"/>
    <property type="match status" value="1"/>
</dbReference>
<keyword evidence="7" id="KW-0472">Membrane</keyword>
<reference evidence="9 11" key="1">
    <citation type="submission" date="2014-04" db="EMBL/GenBank/DDBJ databases">
        <title>Variable characteristics of bacteriocin-producing Streptococcus salivarius strains isolated from Malaysian subjects.</title>
        <authorList>
            <person name="Philip K."/>
            <person name="Barbour A."/>
        </authorList>
    </citation>
    <scope>NUCLEOTIDE SEQUENCE [LARGE SCALE GENOMIC DNA]</scope>
    <source>
        <strain evidence="9 11">NU10</strain>
    </source>
</reference>
<dbReference type="GO" id="GO:0016020">
    <property type="term" value="C:membrane"/>
    <property type="evidence" value="ECO:0007669"/>
    <property type="project" value="UniProtKB-SubCell"/>
</dbReference>
<keyword evidence="5 10" id="KW-0067">ATP-binding</keyword>
<sequence>METNQLTFEHICFKYKGNDNQLFTDLDVTMETGRVVGILGASGSGKTTLTEILLGQLKPTCQQFRILENGKPVTAGSRSWSYVPQQNLLREYLKVSETFDFYADHHLKGSGKLTKKHRIAGIMDDLGLTEFANKKISELSGGQKRRVSIGIELLSPSPYFILDEPSSGLDALSDRNLLRTLKILAKSANKSIVVITHNTENLAIFDKIIFLSKGRPTFAGTYEELLLEYKTSDPYMIRKYMDMNIADVYQELNASTRIYKI</sequence>
<evidence type="ECO:0000259" key="8">
    <source>
        <dbReference type="PROSITE" id="PS50893"/>
    </source>
</evidence>
<evidence type="ECO:0000256" key="6">
    <source>
        <dbReference type="ARBA" id="ARBA00022989"/>
    </source>
</evidence>
<dbReference type="GO" id="GO:0005524">
    <property type="term" value="F:ATP binding"/>
    <property type="evidence" value="ECO:0007669"/>
    <property type="project" value="UniProtKB-KW"/>
</dbReference>
<evidence type="ECO:0000313" key="9">
    <source>
        <dbReference type="EMBL" id="KEO44548.1"/>
    </source>
</evidence>
<dbReference type="InterPro" id="IPR017871">
    <property type="entry name" value="ABC_transporter-like_CS"/>
</dbReference>
<name>A0A074J1D2_STRSL</name>
<dbReference type="Gene3D" id="3.40.50.300">
    <property type="entry name" value="P-loop containing nucleotide triphosphate hydrolases"/>
    <property type="match status" value="1"/>
</dbReference>
<dbReference type="GO" id="GO:0016887">
    <property type="term" value="F:ATP hydrolysis activity"/>
    <property type="evidence" value="ECO:0007669"/>
    <property type="project" value="InterPro"/>
</dbReference>
<comment type="subcellular location">
    <subcellularLocation>
        <location evidence="1">Membrane</location>
        <topology evidence="1">Multi-pass membrane protein</topology>
    </subcellularLocation>
</comment>
<dbReference type="AlphaFoldDB" id="A0A074J1D2"/>
<dbReference type="EMBL" id="JAQMJT010000010">
    <property type="protein sequence ID" value="MDB8614432.1"/>
    <property type="molecule type" value="Genomic_DNA"/>
</dbReference>
<keyword evidence="4" id="KW-0547">Nucleotide-binding</keyword>
<dbReference type="GO" id="GO:0042626">
    <property type="term" value="F:ATPase-coupled transmembrane transporter activity"/>
    <property type="evidence" value="ECO:0007669"/>
    <property type="project" value="TreeGrafter"/>
</dbReference>
<dbReference type="SMART" id="SM00382">
    <property type="entry name" value="AAA"/>
    <property type="match status" value="1"/>
</dbReference>
<evidence type="ECO:0000256" key="7">
    <source>
        <dbReference type="ARBA" id="ARBA00023136"/>
    </source>
</evidence>
<evidence type="ECO:0000256" key="4">
    <source>
        <dbReference type="ARBA" id="ARBA00022741"/>
    </source>
</evidence>
<proteinExistence type="predicted"/>
<keyword evidence="2" id="KW-0813">Transport</keyword>
<evidence type="ECO:0000256" key="2">
    <source>
        <dbReference type="ARBA" id="ARBA00022448"/>
    </source>
</evidence>
<keyword evidence="6" id="KW-1133">Transmembrane helix</keyword>
<organism evidence="9 11">
    <name type="scientific">Streptococcus salivarius</name>
    <dbReference type="NCBI Taxonomy" id="1304"/>
    <lineage>
        <taxon>Bacteria</taxon>
        <taxon>Bacillati</taxon>
        <taxon>Bacillota</taxon>
        <taxon>Bacilli</taxon>
        <taxon>Lactobacillales</taxon>
        <taxon>Streptococcaceae</taxon>
        <taxon>Streptococcus</taxon>
    </lineage>
</organism>
<dbReference type="Proteomes" id="UP001210204">
    <property type="component" value="Unassembled WGS sequence"/>
</dbReference>
<dbReference type="RefSeq" id="WP_037602569.1">
    <property type="nucleotide sequence ID" value="NZ_JADOZZ010000011.1"/>
</dbReference>
<dbReference type="EMBL" id="JJMT01000019">
    <property type="protein sequence ID" value="KEO44548.1"/>
    <property type="molecule type" value="Genomic_DNA"/>
</dbReference>